<name>A0A2N9FFR0_FAGSY</name>
<dbReference type="GO" id="GO:0015074">
    <property type="term" value="P:DNA integration"/>
    <property type="evidence" value="ECO:0007669"/>
    <property type="project" value="InterPro"/>
</dbReference>
<dbReference type="AlphaFoldDB" id="A0A2N9FFR0"/>
<dbReference type="InterPro" id="IPR013103">
    <property type="entry name" value="RVT_2"/>
</dbReference>
<dbReference type="Pfam" id="PF25597">
    <property type="entry name" value="SH3_retrovirus"/>
    <property type="match status" value="1"/>
</dbReference>
<gene>
    <name evidence="2" type="ORF">FSB_LOCUS13890</name>
</gene>
<dbReference type="Pfam" id="PF14223">
    <property type="entry name" value="Retrotran_gag_2"/>
    <property type="match status" value="1"/>
</dbReference>
<evidence type="ECO:0000259" key="1">
    <source>
        <dbReference type="PROSITE" id="PS50994"/>
    </source>
</evidence>
<dbReference type="PROSITE" id="PS50994">
    <property type="entry name" value="INTEGRASE"/>
    <property type="match status" value="1"/>
</dbReference>
<dbReference type="PANTHER" id="PTHR11439">
    <property type="entry name" value="GAG-POL-RELATED RETROTRANSPOSON"/>
    <property type="match status" value="1"/>
</dbReference>
<sequence length="757" mass="87085">MAVNLTPNAIAAINGGDVNSKPLVQVLDIKLIGTGAQPKERYRMLLFDAVSSQHAMLATQLNDRVTSDITLHEFEKPLVATDTSNAEEKDLYEAWEKSNRLSKRFKTADKSLARTLMSKLTTMKFDGTRGIQKHVLEMTNLTAQLKTLRMNVDEFFLVQFILNSLPPQINYNTMKDKWNLNQLTNMLNQEKARLKQLEQHSIHLALERKVKIIISDRGCEYYGKYCESGQCPGLFAKLLEKHGICAQYTMPETPQQNGVAERRNRTLMDMVRTEARVCNSHEKKLDLRTISGYFIGYPEKSKRFRFYCPNHSMRIVETGNARFIENGEINGSDNLRNVDIQEVRWIYKTKRDSKGNIERFKARLVTKGFTQKGGIDYKETFSPRKKSIWNQPEGFSIEGKEHLACKLKKSIYGLKQASRQWYLKFNDTITSFGFKENTVDQCIYLKVSGSKFIFLILYVDDILLASSDLGILHETKKFHSKNFEMKDMDEATYVIGIEIFRDRSRGILGLSQKAYIERVLERFKMENCFASVAPIKKGDKFYLMQCPQNELERKQMEEIPYVSAIGSLRYAQTCTRPNISFAVGMLGRYQSNPGMDHWKATKKVMRYLQDTKDFMLTFKRSNSLEAGGAISWKSAKQTIIASSTMEAEFVAYFEATVHGLWLWNFISGLGIVDSVSKLLRIYCDNSVAVFFSKNNKYSKGAKHMELKYLTVKEDIQKQRVSIEYISTQLMVADPLTKRLAPKTFKEHVNRMGFENST</sequence>
<dbReference type="InterPro" id="IPR036397">
    <property type="entry name" value="RNaseH_sf"/>
</dbReference>
<dbReference type="InterPro" id="IPR012340">
    <property type="entry name" value="NA-bd_OB-fold"/>
</dbReference>
<dbReference type="PANTHER" id="PTHR11439:SF467">
    <property type="entry name" value="INTEGRASE CATALYTIC DOMAIN-CONTAINING PROTEIN"/>
    <property type="match status" value="1"/>
</dbReference>
<reference evidence="2" key="1">
    <citation type="submission" date="2018-02" db="EMBL/GenBank/DDBJ databases">
        <authorList>
            <person name="Cohen D.B."/>
            <person name="Kent A.D."/>
        </authorList>
    </citation>
    <scope>NUCLEOTIDE SEQUENCE</scope>
</reference>
<accession>A0A2N9FFR0</accession>
<dbReference type="InterPro" id="IPR057670">
    <property type="entry name" value="SH3_retrovirus"/>
</dbReference>
<dbReference type="GO" id="GO:0006260">
    <property type="term" value="P:DNA replication"/>
    <property type="evidence" value="ECO:0007669"/>
    <property type="project" value="InterPro"/>
</dbReference>
<dbReference type="EMBL" id="OIVN01000817">
    <property type="protein sequence ID" value="SPC86008.1"/>
    <property type="molecule type" value="Genomic_DNA"/>
</dbReference>
<dbReference type="SUPFAM" id="SSF50249">
    <property type="entry name" value="Nucleic acid-binding proteins"/>
    <property type="match status" value="1"/>
</dbReference>
<dbReference type="InterPro" id="IPR043502">
    <property type="entry name" value="DNA/RNA_pol_sf"/>
</dbReference>
<dbReference type="InterPro" id="IPR001584">
    <property type="entry name" value="Integrase_cat-core"/>
</dbReference>
<organism evidence="2">
    <name type="scientific">Fagus sylvatica</name>
    <name type="common">Beechnut</name>
    <dbReference type="NCBI Taxonomy" id="28930"/>
    <lineage>
        <taxon>Eukaryota</taxon>
        <taxon>Viridiplantae</taxon>
        <taxon>Streptophyta</taxon>
        <taxon>Embryophyta</taxon>
        <taxon>Tracheophyta</taxon>
        <taxon>Spermatophyta</taxon>
        <taxon>Magnoliopsida</taxon>
        <taxon>eudicotyledons</taxon>
        <taxon>Gunneridae</taxon>
        <taxon>Pentapetalae</taxon>
        <taxon>rosids</taxon>
        <taxon>fabids</taxon>
        <taxon>Fagales</taxon>
        <taxon>Fagaceae</taxon>
        <taxon>Fagus</taxon>
    </lineage>
</organism>
<protein>
    <recommendedName>
        <fullName evidence="1">Integrase catalytic domain-containing protein</fullName>
    </recommendedName>
</protein>
<feature type="domain" description="Integrase catalytic" evidence="1">
    <location>
        <begin position="211"/>
        <end position="317"/>
    </location>
</feature>
<dbReference type="Gene3D" id="2.40.50.140">
    <property type="entry name" value="Nucleic acid-binding proteins"/>
    <property type="match status" value="1"/>
</dbReference>
<dbReference type="Pfam" id="PF07727">
    <property type="entry name" value="RVT_2"/>
    <property type="match status" value="2"/>
</dbReference>
<dbReference type="SUPFAM" id="SSF56672">
    <property type="entry name" value="DNA/RNA polymerases"/>
    <property type="match status" value="1"/>
</dbReference>
<dbReference type="Gene3D" id="3.30.420.10">
    <property type="entry name" value="Ribonuclease H-like superfamily/Ribonuclease H"/>
    <property type="match status" value="1"/>
</dbReference>
<dbReference type="GO" id="GO:0005634">
    <property type="term" value="C:nucleus"/>
    <property type="evidence" value="ECO:0007669"/>
    <property type="project" value="InterPro"/>
</dbReference>
<proteinExistence type="predicted"/>
<dbReference type="Pfam" id="PF04057">
    <property type="entry name" value="Rep-A_N"/>
    <property type="match status" value="1"/>
</dbReference>
<dbReference type="InterPro" id="IPR012337">
    <property type="entry name" value="RNaseH-like_sf"/>
</dbReference>
<dbReference type="GO" id="GO:0003677">
    <property type="term" value="F:DNA binding"/>
    <property type="evidence" value="ECO:0007669"/>
    <property type="project" value="InterPro"/>
</dbReference>
<evidence type="ECO:0000313" key="2">
    <source>
        <dbReference type="EMBL" id="SPC86008.1"/>
    </source>
</evidence>
<dbReference type="SUPFAM" id="SSF53098">
    <property type="entry name" value="Ribonuclease H-like"/>
    <property type="match status" value="1"/>
</dbReference>
<dbReference type="InterPro" id="IPR007199">
    <property type="entry name" value="Rep_factor-A_N"/>
</dbReference>
<dbReference type="CDD" id="cd09272">
    <property type="entry name" value="RNase_HI_RT_Ty1"/>
    <property type="match status" value="1"/>
</dbReference>